<evidence type="ECO:0000256" key="1">
    <source>
        <dbReference type="SAM" id="MobiDB-lite"/>
    </source>
</evidence>
<dbReference type="PROSITE" id="PS50003">
    <property type="entry name" value="PH_DOMAIN"/>
    <property type="match status" value="1"/>
</dbReference>
<organism evidence="3 4">
    <name type="scientific">Sinanodonta woodiana</name>
    <name type="common">Chinese pond mussel</name>
    <name type="synonym">Anodonta woodiana</name>
    <dbReference type="NCBI Taxonomy" id="1069815"/>
    <lineage>
        <taxon>Eukaryota</taxon>
        <taxon>Metazoa</taxon>
        <taxon>Spiralia</taxon>
        <taxon>Lophotrochozoa</taxon>
        <taxon>Mollusca</taxon>
        <taxon>Bivalvia</taxon>
        <taxon>Autobranchia</taxon>
        <taxon>Heteroconchia</taxon>
        <taxon>Palaeoheterodonta</taxon>
        <taxon>Unionida</taxon>
        <taxon>Unionoidea</taxon>
        <taxon>Unionidae</taxon>
        <taxon>Unioninae</taxon>
        <taxon>Sinanodonta</taxon>
    </lineage>
</organism>
<dbReference type="AlphaFoldDB" id="A0ABD3UV25"/>
<feature type="region of interest" description="Disordered" evidence="1">
    <location>
        <begin position="1"/>
        <end position="28"/>
    </location>
</feature>
<comment type="caution">
    <text evidence="3">The sequence shown here is derived from an EMBL/GenBank/DDBJ whole genome shotgun (WGS) entry which is preliminary data.</text>
</comment>
<feature type="domain" description="PH" evidence="2">
    <location>
        <begin position="62"/>
        <end position="97"/>
    </location>
</feature>
<dbReference type="Gene3D" id="2.30.29.30">
    <property type="entry name" value="Pleckstrin-homology domain (PH domain)/Phosphotyrosine-binding domain (PTB)"/>
    <property type="match status" value="1"/>
</dbReference>
<dbReference type="InterPro" id="IPR001849">
    <property type="entry name" value="PH_domain"/>
</dbReference>
<reference evidence="3 4" key="1">
    <citation type="submission" date="2024-11" db="EMBL/GenBank/DDBJ databases">
        <title>Chromosome-level genome assembly of the freshwater bivalve Anodonta woodiana.</title>
        <authorList>
            <person name="Chen X."/>
        </authorList>
    </citation>
    <scope>NUCLEOTIDE SEQUENCE [LARGE SCALE GENOMIC DNA]</scope>
    <source>
        <strain evidence="3">MN2024</strain>
        <tissue evidence="3">Gills</tissue>
    </source>
</reference>
<evidence type="ECO:0000259" key="2">
    <source>
        <dbReference type="PROSITE" id="PS50003"/>
    </source>
</evidence>
<evidence type="ECO:0000313" key="4">
    <source>
        <dbReference type="Proteomes" id="UP001634394"/>
    </source>
</evidence>
<protein>
    <recommendedName>
        <fullName evidence="2">PH domain-containing protein</fullName>
    </recommendedName>
</protein>
<gene>
    <name evidence="3" type="ORF">ACJMK2_016863</name>
</gene>
<dbReference type="InterPro" id="IPR011993">
    <property type="entry name" value="PH-like_dom_sf"/>
</dbReference>
<dbReference type="Proteomes" id="UP001634394">
    <property type="component" value="Unassembled WGS sequence"/>
</dbReference>
<keyword evidence="4" id="KW-1185">Reference proteome</keyword>
<dbReference type="EMBL" id="JBJQND010000015">
    <property type="protein sequence ID" value="KAL3853314.1"/>
    <property type="molecule type" value="Genomic_DNA"/>
</dbReference>
<feature type="non-terminal residue" evidence="3">
    <location>
        <position position="1"/>
    </location>
</feature>
<feature type="non-terminal residue" evidence="3">
    <location>
        <position position="97"/>
    </location>
</feature>
<accession>A0ABD3UV25</accession>
<name>A0ABD3UV25_SINWO</name>
<dbReference type="SUPFAM" id="SSF50729">
    <property type="entry name" value="PH domain-like"/>
    <property type="match status" value="1"/>
</dbReference>
<proteinExistence type="predicted"/>
<sequence length="97" mass="11102">AEQAEKDKVSPLPEETDESSPDGASFSFGGLLERFSNIRHSGRQSSRFRPAVLKEVHANDQGAMMSGYLKQFKKGKKWKRFWFVLKDKVLYTFKASE</sequence>
<evidence type="ECO:0000313" key="3">
    <source>
        <dbReference type="EMBL" id="KAL3853314.1"/>
    </source>
</evidence>